<keyword evidence="2" id="KW-1185">Reference proteome</keyword>
<protein>
    <submittedName>
        <fullName evidence="1">Uncharacterized protein</fullName>
    </submittedName>
</protein>
<evidence type="ECO:0000313" key="1">
    <source>
        <dbReference type="EMBL" id="GAB0055801.1"/>
    </source>
</evidence>
<reference evidence="1 2" key="1">
    <citation type="submission" date="2024-09" db="EMBL/GenBank/DDBJ databases">
        <title>Draft genome sequence of Candidatus Magnetaquicoccaceae bacterium FCR-1.</title>
        <authorList>
            <person name="Shimoshige H."/>
            <person name="Shimamura S."/>
            <person name="Taoka A."/>
            <person name="Kobayashi H."/>
            <person name="Maekawa T."/>
        </authorList>
    </citation>
    <scope>NUCLEOTIDE SEQUENCE [LARGE SCALE GENOMIC DNA]</scope>
    <source>
        <strain evidence="1 2">FCR-1</strain>
    </source>
</reference>
<dbReference type="RefSeq" id="WP_420903512.1">
    <property type="nucleotide sequence ID" value="NZ_BAAFGK010000001.1"/>
</dbReference>
<accession>A0ABQ0C4I2</accession>
<organism evidence="1 2">
    <name type="scientific">Candidatus Magnetaquiglobus chichijimensis</name>
    <dbReference type="NCBI Taxonomy" id="3141448"/>
    <lineage>
        <taxon>Bacteria</taxon>
        <taxon>Pseudomonadati</taxon>
        <taxon>Pseudomonadota</taxon>
        <taxon>Magnetococcia</taxon>
        <taxon>Magnetococcales</taxon>
        <taxon>Candidatus Magnetaquicoccaceae</taxon>
        <taxon>Candidatus Magnetaquiglobus</taxon>
    </lineage>
</organism>
<gene>
    <name evidence="1" type="ORF">SIID45300_00098</name>
</gene>
<evidence type="ECO:0000313" key="2">
    <source>
        <dbReference type="Proteomes" id="UP001628193"/>
    </source>
</evidence>
<comment type="caution">
    <text evidence="1">The sequence shown here is derived from an EMBL/GenBank/DDBJ whole genome shotgun (WGS) entry which is preliminary data.</text>
</comment>
<dbReference type="EMBL" id="BAAFGK010000001">
    <property type="protein sequence ID" value="GAB0055801.1"/>
    <property type="molecule type" value="Genomic_DNA"/>
</dbReference>
<dbReference type="Proteomes" id="UP001628193">
    <property type="component" value="Unassembled WGS sequence"/>
</dbReference>
<dbReference type="InterPro" id="IPR056912">
    <property type="entry name" value="Phage_JBD30_tail_term-like"/>
</dbReference>
<name>A0ABQ0C4I2_9PROT</name>
<dbReference type="Pfam" id="PF23840">
    <property type="entry name" value="Phage_tail_terminator"/>
    <property type="match status" value="1"/>
</dbReference>
<sequence length="142" mass="15321">MDDLFVAEEPILERLRLRLPLARRVSGARDIKEIPAGSGATPALYLIFDGHAPLAHAGSEQAFEQFWLVVVAVRNVRDAQGGAGERREAGPVLNAVSRALLGWSPGEGFTPFRMVNAPGAHFTGEVALFPMRFATRLVTAGE</sequence>
<proteinExistence type="predicted"/>